<keyword evidence="1" id="KW-0472">Membrane</keyword>
<reference evidence="2" key="2">
    <citation type="journal article" date="2022" name="Nat. Biotechnol.">
        <title>Carbon-negative production of acetone and isopropanol by gas fermentation at industrial pilot scale.</title>
        <authorList>
            <person name="Liew F.E."/>
            <person name="Nogle R."/>
            <person name="Abdalla T."/>
            <person name="Rasor B.J."/>
            <person name="Canter C."/>
            <person name="Jensen R.O."/>
            <person name="Wang L."/>
            <person name="Strutz J."/>
            <person name="Chirania P."/>
            <person name="De Tissera S."/>
            <person name="Mueller A.P."/>
            <person name="Ruan Z."/>
            <person name="Gao A."/>
            <person name="Tran L."/>
            <person name="Engle N.L."/>
            <person name="Bromley J.C."/>
            <person name="Daniell J."/>
            <person name="Conrado R."/>
            <person name="Tschaplinski T.J."/>
            <person name="Giannone R.J."/>
            <person name="Hettich R.L."/>
            <person name="Karim A.S."/>
            <person name="Simpson S.D."/>
            <person name="Brown S.D."/>
            <person name="Leang C."/>
            <person name="Jewett M.C."/>
            <person name="Kopke M."/>
        </authorList>
    </citation>
    <scope>NUCLEOTIDE SEQUENCE</scope>
    <source>
        <strain evidence="2">DJ080</strain>
    </source>
</reference>
<protein>
    <submittedName>
        <fullName evidence="2">Uncharacterized protein</fullName>
    </submittedName>
</protein>
<keyword evidence="1" id="KW-1133">Transmembrane helix</keyword>
<dbReference type="AlphaFoldDB" id="A0AAX0AYQ1"/>
<accession>A0AAX0AYQ1</accession>
<dbReference type="EMBL" id="JABSWW010000001">
    <property type="protein sequence ID" value="NRT87294.1"/>
    <property type="molecule type" value="Genomic_DNA"/>
</dbReference>
<comment type="caution">
    <text evidence="2">The sequence shown here is derived from an EMBL/GenBank/DDBJ whole genome shotgun (WGS) entry which is preliminary data.</text>
</comment>
<evidence type="ECO:0000313" key="2">
    <source>
        <dbReference type="EMBL" id="NRT87294.1"/>
    </source>
</evidence>
<evidence type="ECO:0000313" key="3">
    <source>
        <dbReference type="Proteomes" id="UP001193748"/>
    </source>
</evidence>
<dbReference type="Proteomes" id="UP001193748">
    <property type="component" value="Unassembled WGS sequence"/>
</dbReference>
<sequence>MKKRIIVVAEIIKNENKEILCALCSPVMNSPNLLEFPGGKSHITKLQKNLLNLIILLPFLLICSIFAT</sequence>
<evidence type="ECO:0000256" key="1">
    <source>
        <dbReference type="SAM" id="Phobius"/>
    </source>
</evidence>
<keyword evidence="1" id="KW-0812">Transmembrane</keyword>
<name>A0AAX0AYQ1_CLOBE</name>
<dbReference type="RefSeq" id="WP_425359757.1">
    <property type="nucleotide sequence ID" value="NZ_JABSWW010000001.1"/>
</dbReference>
<gene>
    <name evidence="2" type="ORF">B0H41_000973</name>
</gene>
<reference evidence="2" key="1">
    <citation type="submission" date="2020-05" db="EMBL/GenBank/DDBJ databases">
        <authorList>
            <person name="Brown S."/>
            <person name="Huntemann M."/>
            <person name="Clum A."/>
            <person name="Spunde A."/>
            <person name="Palaniappan K."/>
            <person name="Ritter S."/>
            <person name="Mikhailova N."/>
            <person name="Chen I.-M."/>
            <person name="Stamatis D."/>
            <person name="Reddy T."/>
            <person name="O'Malley R."/>
            <person name="Daum C."/>
            <person name="Shapiro N."/>
            <person name="Ivanova N."/>
            <person name="Kyrpides N."/>
            <person name="Woyke T."/>
        </authorList>
    </citation>
    <scope>NUCLEOTIDE SEQUENCE</scope>
    <source>
        <strain evidence="2">DJ080</strain>
    </source>
</reference>
<proteinExistence type="predicted"/>
<feature type="transmembrane region" description="Helical" evidence="1">
    <location>
        <begin position="50"/>
        <end position="67"/>
    </location>
</feature>
<organism evidence="2 3">
    <name type="scientific">Clostridium beijerinckii</name>
    <name type="common">Clostridium MP</name>
    <dbReference type="NCBI Taxonomy" id="1520"/>
    <lineage>
        <taxon>Bacteria</taxon>
        <taxon>Bacillati</taxon>
        <taxon>Bacillota</taxon>
        <taxon>Clostridia</taxon>
        <taxon>Eubacteriales</taxon>
        <taxon>Clostridiaceae</taxon>
        <taxon>Clostridium</taxon>
    </lineage>
</organism>